<reference evidence="1" key="1">
    <citation type="submission" date="2023-12" db="EMBL/GenBank/DDBJ databases">
        <title>Genome assembly of Anisodus tanguticus.</title>
        <authorList>
            <person name="Wang Y.-J."/>
        </authorList>
    </citation>
    <scope>NUCLEOTIDE SEQUENCE</scope>
    <source>
        <strain evidence="1">KB-2021</strain>
        <tissue evidence="1">Leaf</tissue>
    </source>
</reference>
<sequence length="145" mass="16535">MLSLKKVPKEVPGGKFPFDEGLRRSQDLILMKTCRDFDGKYMDYLSSLASKKILPVGTLVQESIDKDGHEEIMQWLDKKEKSSTVFVSFGSEYFLSKEEIHEVAQVLELSKVDQPVSARLVEYIGMGIEAVKTKTGNYKVKRLER</sequence>
<dbReference type="Proteomes" id="UP001291623">
    <property type="component" value="Unassembled WGS sequence"/>
</dbReference>
<proteinExistence type="predicted"/>
<gene>
    <name evidence="1" type="ORF">RND71_015013</name>
</gene>
<protein>
    <submittedName>
        <fullName evidence="1">Uncharacterized protein</fullName>
    </submittedName>
</protein>
<evidence type="ECO:0000313" key="2">
    <source>
        <dbReference type="Proteomes" id="UP001291623"/>
    </source>
</evidence>
<dbReference type="AlphaFoldDB" id="A0AAE1VEL7"/>
<dbReference type="GO" id="GO:0008194">
    <property type="term" value="F:UDP-glycosyltransferase activity"/>
    <property type="evidence" value="ECO:0007669"/>
    <property type="project" value="UniProtKB-ARBA"/>
</dbReference>
<name>A0AAE1VEL7_9SOLA</name>
<accession>A0AAE1VEL7</accession>
<dbReference type="EMBL" id="JAVYJV010000007">
    <property type="protein sequence ID" value="KAK4367133.1"/>
    <property type="molecule type" value="Genomic_DNA"/>
</dbReference>
<organism evidence="1 2">
    <name type="scientific">Anisodus tanguticus</name>
    <dbReference type="NCBI Taxonomy" id="243964"/>
    <lineage>
        <taxon>Eukaryota</taxon>
        <taxon>Viridiplantae</taxon>
        <taxon>Streptophyta</taxon>
        <taxon>Embryophyta</taxon>
        <taxon>Tracheophyta</taxon>
        <taxon>Spermatophyta</taxon>
        <taxon>Magnoliopsida</taxon>
        <taxon>eudicotyledons</taxon>
        <taxon>Gunneridae</taxon>
        <taxon>Pentapetalae</taxon>
        <taxon>asterids</taxon>
        <taxon>lamiids</taxon>
        <taxon>Solanales</taxon>
        <taxon>Solanaceae</taxon>
        <taxon>Solanoideae</taxon>
        <taxon>Hyoscyameae</taxon>
        <taxon>Anisodus</taxon>
    </lineage>
</organism>
<evidence type="ECO:0000313" key="1">
    <source>
        <dbReference type="EMBL" id="KAK4367133.1"/>
    </source>
</evidence>
<dbReference type="PANTHER" id="PTHR48044">
    <property type="entry name" value="GLYCOSYLTRANSFERASE"/>
    <property type="match status" value="1"/>
</dbReference>
<comment type="caution">
    <text evidence="1">The sequence shown here is derived from an EMBL/GenBank/DDBJ whole genome shotgun (WGS) entry which is preliminary data.</text>
</comment>
<dbReference type="Gene3D" id="3.40.50.2000">
    <property type="entry name" value="Glycogen Phosphorylase B"/>
    <property type="match status" value="2"/>
</dbReference>
<dbReference type="PANTHER" id="PTHR48044:SF39">
    <property type="entry name" value="GLYCOSYLTRANSFERASE"/>
    <property type="match status" value="1"/>
</dbReference>
<dbReference type="SUPFAM" id="SSF53756">
    <property type="entry name" value="UDP-Glycosyltransferase/glycogen phosphorylase"/>
    <property type="match status" value="1"/>
</dbReference>
<keyword evidence="2" id="KW-1185">Reference proteome</keyword>
<dbReference type="GO" id="GO:1901135">
    <property type="term" value="P:carbohydrate derivative metabolic process"/>
    <property type="evidence" value="ECO:0007669"/>
    <property type="project" value="UniProtKB-ARBA"/>
</dbReference>